<comment type="similarity">
    <text evidence="1">Belongs to the NADH:flavin oxidoreductase/NADH oxidase family.</text>
</comment>
<evidence type="ECO:0000259" key="6">
    <source>
        <dbReference type="Pfam" id="PF00724"/>
    </source>
</evidence>
<dbReference type="GO" id="GO:0010181">
    <property type="term" value="F:FMN binding"/>
    <property type="evidence" value="ECO:0007669"/>
    <property type="project" value="InterPro"/>
</dbReference>
<keyword evidence="2" id="KW-0285">Flavoprotein</keyword>
<dbReference type="PANTHER" id="PTHR43656:SF2">
    <property type="entry name" value="BINDING OXIDOREDUCTASE, PUTATIVE (AFU_ORTHOLOGUE AFUA_2G08260)-RELATED"/>
    <property type="match status" value="1"/>
</dbReference>
<evidence type="ECO:0000313" key="8">
    <source>
        <dbReference type="Proteomes" id="UP000076798"/>
    </source>
</evidence>
<dbReference type="Gene3D" id="3.20.20.70">
    <property type="entry name" value="Aldolase class I"/>
    <property type="match status" value="1"/>
</dbReference>
<evidence type="ECO:0000256" key="5">
    <source>
        <dbReference type="SAM" id="Phobius"/>
    </source>
</evidence>
<dbReference type="PANTHER" id="PTHR43656">
    <property type="entry name" value="BINDING OXIDOREDUCTASE, PUTATIVE (AFU_ORTHOLOGUE AFUA_2G08260)-RELATED"/>
    <property type="match status" value="1"/>
</dbReference>
<evidence type="ECO:0000256" key="4">
    <source>
        <dbReference type="ARBA" id="ARBA00023002"/>
    </source>
</evidence>
<evidence type="ECO:0000313" key="7">
    <source>
        <dbReference type="EMBL" id="KZT37464.1"/>
    </source>
</evidence>
<keyword evidence="5" id="KW-1133">Transmembrane helix</keyword>
<dbReference type="SUPFAM" id="SSF51395">
    <property type="entry name" value="FMN-linked oxidoreductases"/>
    <property type="match status" value="1"/>
</dbReference>
<evidence type="ECO:0000256" key="3">
    <source>
        <dbReference type="ARBA" id="ARBA00022643"/>
    </source>
</evidence>
<keyword evidence="3" id="KW-0288">FMN</keyword>
<dbReference type="GO" id="GO:0016491">
    <property type="term" value="F:oxidoreductase activity"/>
    <property type="evidence" value="ECO:0007669"/>
    <property type="project" value="UniProtKB-KW"/>
</dbReference>
<feature type="domain" description="NADH:flavin oxidoreductase/NADH oxidase N-terminal" evidence="6">
    <location>
        <begin position="22"/>
        <end position="366"/>
    </location>
</feature>
<evidence type="ECO:0000256" key="2">
    <source>
        <dbReference type="ARBA" id="ARBA00022630"/>
    </source>
</evidence>
<dbReference type="AlphaFoldDB" id="A0A166CHP5"/>
<keyword evidence="5" id="KW-0812">Transmembrane</keyword>
<accession>A0A166CHP5</accession>
<dbReference type="Proteomes" id="UP000076798">
    <property type="component" value="Unassembled WGS sequence"/>
</dbReference>
<sequence length="448" mass="48735">MVSNGSLEGLGPHSPATLPCGRTLNNRMVKAAMYEHLADFGGGPPNPLHLSLYRKWGMGGWGMVITGNVQISKQHLTLGRDLCLHPLERTNQEHFRRLADAIHASSSDNRPLAIVQLSHSGRQSPRFIGGRSLLSKPVAPSSQRVGLNSKEGLLARTIYGFMFQKPHGLFPEEISCIIEDFVHAAKTAYDGGFDGIQLHASHGYLLSQFLSRKVNDREDEYRDGIRIVSKIVSGIRATLPASFAVGVKINAGDYILGGLGEKEANAHIETLAADGVDFIEVSGGDYENPEFMASTSARQVFFSAFSKIVMRAVASLPDKRPLIMLTGGIRTPEQMNRALNDADADLLGLGRPSVLCPDLPIRLRDGDRAPVILEPQLKSPSWFPKLIGAGVGTAWYTVQMKRIATGENIAPTLSGLEAVWSMWIPFIGLYQCISLLLVLSLAIAYLSL</sequence>
<dbReference type="InterPro" id="IPR001155">
    <property type="entry name" value="OxRdtase_FMN_N"/>
</dbReference>
<keyword evidence="4" id="KW-0560">Oxidoreductase</keyword>
<name>A0A166CHP5_9AGAM</name>
<dbReference type="EMBL" id="KV428083">
    <property type="protein sequence ID" value="KZT37464.1"/>
    <property type="molecule type" value="Genomic_DNA"/>
</dbReference>
<dbReference type="Pfam" id="PF00724">
    <property type="entry name" value="Oxidored_FMN"/>
    <property type="match status" value="1"/>
</dbReference>
<proteinExistence type="inferred from homology"/>
<protein>
    <submittedName>
        <fullName evidence="7">FMN-linked oxidoreductase</fullName>
    </submittedName>
</protein>
<keyword evidence="8" id="KW-1185">Reference proteome</keyword>
<dbReference type="OrthoDB" id="1663137at2759"/>
<dbReference type="InterPro" id="IPR013785">
    <property type="entry name" value="Aldolase_TIM"/>
</dbReference>
<keyword evidence="5" id="KW-0472">Membrane</keyword>
<dbReference type="STRING" id="1314776.A0A166CHP5"/>
<gene>
    <name evidence="7" type="ORF">SISSUDRAFT_987640</name>
</gene>
<organism evidence="7 8">
    <name type="scientific">Sistotremastrum suecicum HHB10207 ss-3</name>
    <dbReference type="NCBI Taxonomy" id="1314776"/>
    <lineage>
        <taxon>Eukaryota</taxon>
        <taxon>Fungi</taxon>
        <taxon>Dikarya</taxon>
        <taxon>Basidiomycota</taxon>
        <taxon>Agaricomycotina</taxon>
        <taxon>Agaricomycetes</taxon>
        <taxon>Sistotremastrales</taxon>
        <taxon>Sistotremastraceae</taxon>
        <taxon>Sistotremastrum</taxon>
    </lineage>
</organism>
<feature type="transmembrane region" description="Helical" evidence="5">
    <location>
        <begin position="422"/>
        <end position="446"/>
    </location>
</feature>
<dbReference type="InterPro" id="IPR051799">
    <property type="entry name" value="NADH_flavin_oxidoreductase"/>
</dbReference>
<reference evidence="7 8" key="1">
    <citation type="journal article" date="2016" name="Mol. Biol. Evol.">
        <title>Comparative Genomics of Early-Diverging Mushroom-Forming Fungi Provides Insights into the Origins of Lignocellulose Decay Capabilities.</title>
        <authorList>
            <person name="Nagy L.G."/>
            <person name="Riley R."/>
            <person name="Tritt A."/>
            <person name="Adam C."/>
            <person name="Daum C."/>
            <person name="Floudas D."/>
            <person name="Sun H."/>
            <person name="Yadav J.S."/>
            <person name="Pangilinan J."/>
            <person name="Larsson K.H."/>
            <person name="Matsuura K."/>
            <person name="Barry K."/>
            <person name="Labutti K."/>
            <person name="Kuo R."/>
            <person name="Ohm R.A."/>
            <person name="Bhattacharya S.S."/>
            <person name="Shirouzu T."/>
            <person name="Yoshinaga Y."/>
            <person name="Martin F.M."/>
            <person name="Grigoriev I.V."/>
            <person name="Hibbett D.S."/>
        </authorList>
    </citation>
    <scope>NUCLEOTIDE SEQUENCE [LARGE SCALE GENOMIC DNA]</scope>
    <source>
        <strain evidence="7 8">HHB10207 ss-3</strain>
    </source>
</reference>
<evidence type="ECO:0000256" key="1">
    <source>
        <dbReference type="ARBA" id="ARBA00005979"/>
    </source>
</evidence>